<evidence type="ECO:0000256" key="3">
    <source>
        <dbReference type="SAM" id="SignalP"/>
    </source>
</evidence>
<dbReference type="PANTHER" id="PTHR43343">
    <property type="entry name" value="PEPTIDASE S12"/>
    <property type="match status" value="1"/>
</dbReference>
<proteinExistence type="predicted"/>
<evidence type="ECO:0000256" key="2">
    <source>
        <dbReference type="ARBA" id="ARBA00022801"/>
    </source>
</evidence>
<comment type="caution">
    <text evidence="4">The sequence shown here is derived from an EMBL/GenBank/DDBJ whole genome shotgun (WGS) entry which is preliminary data.</text>
</comment>
<dbReference type="PRINTS" id="PR00834">
    <property type="entry name" value="PROTEASES2C"/>
</dbReference>
<evidence type="ECO:0000313" key="4">
    <source>
        <dbReference type="EMBL" id="MFG6488109.1"/>
    </source>
</evidence>
<dbReference type="InterPro" id="IPR001940">
    <property type="entry name" value="Peptidase_S1C"/>
</dbReference>
<dbReference type="Gene3D" id="2.40.10.120">
    <property type="match status" value="1"/>
</dbReference>
<accession>A0ABW7HEA4</accession>
<dbReference type="EMBL" id="JBIGIC010000007">
    <property type="protein sequence ID" value="MFG6488109.1"/>
    <property type="molecule type" value="Genomic_DNA"/>
</dbReference>
<sequence length="422" mass="44561">MIKKSLSTGSIAALLSATLALPVCAQVPDLSKPVPRVETRQPVPFQDTRPHRIQFARWVSAIPAGTVVGSLDKSSFICGDGKPFHYGPVNDTVFRQRVQRGFEDLAVQYEFTRKPGQDSVFEADPSAAVDFRLGVTLLALDYRVCERGGTKGAAWGRFRWELFSLREQRVVYSAELEGGVQADQFLPPGDFSRQFGRNVAANLLADPAFADALRGRAQVAAAAAPAALQIVTGPTVPGPVAKAGEALLQAVVTVESGTGSGSGFFVGRDGYLLTNLHVVADAKFVRIKLANGRALVGEVLRVDRARDVALLRTDAVSTPVLAVRPGDAQIGEDVYAIGSPYGAVLSGSLTRGVLSARRVVESLPFLQSDVAINPGNSGGPLVDGNGQVIGIAQLRSGNGVNLFIPIAEALQRLGLQLQAEGG</sequence>
<organism evidence="4 5">
    <name type="scientific">Pelomonas candidula</name>
    <dbReference type="NCBI Taxonomy" id="3299025"/>
    <lineage>
        <taxon>Bacteria</taxon>
        <taxon>Pseudomonadati</taxon>
        <taxon>Pseudomonadota</taxon>
        <taxon>Betaproteobacteria</taxon>
        <taxon>Burkholderiales</taxon>
        <taxon>Sphaerotilaceae</taxon>
        <taxon>Roseateles</taxon>
    </lineage>
</organism>
<dbReference type="GO" id="GO:0006508">
    <property type="term" value="P:proteolysis"/>
    <property type="evidence" value="ECO:0007669"/>
    <property type="project" value="UniProtKB-KW"/>
</dbReference>
<dbReference type="Pfam" id="PF13365">
    <property type="entry name" value="Trypsin_2"/>
    <property type="match status" value="1"/>
</dbReference>
<name>A0ABW7HEA4_9BURK</name>
<dbReference type="Proteomes" id="UP001606134">
    <property type="component" value="Unassembled WGS sequence"/>
</dbReference>
<dbReference type="InterPro" id="IPR009003">
    <property type="entry name" value="Peptidase_S1_PA"/>
</dbReference>
<evidence type="ECO:0000313" key="5">
    <source>
        <dbReference type="Proteomes" id="UP001606134"/>
    </source>
</evidence>
<keyword evidence="2 4" id="KW-0378">Hydrolase</keyword>
<feature type="signal peptide" evidence="3">
    <location>
        <begin position="1"/>
        <end position="25"/>
    </location>
</feature>
<reference evidence="4 5" key="1">
    <citation type="submission" date="2024-08" db="EMBL/GenBank/DDBJ databases">
        <authorList>
            <person name="Lu H."/>
        </authorList>
    </citation>
    <scope>NUCLEOTIDE SEQUENCE [LARGE SCALE GENOMIC DNA]</scope>
    <source>
        <strain evidence="4 5">BYS78W</strain>
    </source>
</reference>
<dbReference type="RefSeq" id="WP_394412309.1">
    <property type="nucleotide sequence ID" value="NZ_JBIGIC010000007.1"/>
</dbReference>
<keyword evidence="3" id="KW-0732">Signal</keyword>
<dbReference type="EC" id="3.4.21.-" evidence="4"/>
<evidence type="ECO:0000256" key="1">
    <source>
        <dbReference type="ARBA" id="ARBA00022670"/>
    </source>
</evidence>
<keyword evidence="1 4" id="KW-0645">Protease</keyword>
<dbReference type="SUPFAM" id="SSF50494">
    <property type="entry name" value="Trypsin-like serine proteases"/>
    <property type="match status" value="1"/>
</dbReference>
<gene>
    <name evidence="4" type="ORF">ACG04R_15600</name>
</gene>
<keyword evidence="5" id="KW-1185">Reference proteome</keyword>
<dbReference type="InterPro" id="IPR051201">
    <property type="entry name" value="Chloro_Bact_Ser_Proteases"/>
</dbReference>
<protein>
    <submittedName>
        <fullName evidence="4">S1C family serine protease</fullName>
        <ecNumber evidence="4">3.4.21.-</ecNumber>
    </submittedName>
</protein>
<dbReference type="PANTHER" id="PTHR43343:SF3">
    <property type="entry name" value="PROTEASE DO-LIKE 8, CHLOROPLASTIC"/>
    <property type="match status" value="1"/>
</dbReference>
<dbReference type="GO" id="GO:0008233">
    <property type="term" value="F:peptidase activity"/>
    <property type="evidence" value="ECO:0007669"/>
    <property type="project" value="UniProtKB-KW"/>
</dbReference>
<feature type="chain" id="PRO_5047424280" evidence="3">
    <location>
        <begin position="26"/>
        <end position="422"/>
    </location>
</feature>